<dbReference type="GO" id="GO:0005506">
    <property type="term" value="F:iron ion binding"/>
    <property type="evidence" value="ECO:0007669"/>
    <property type="project" value="InterPro"/>
</dbReference>
<proteinExistence type="inferred from homology"/>
<dbReference type="InterPro" id="IPR001128">
    <property type="entry name" value="Cyt_P450"/>
</dbReference>
<comment type="caution">
    <text evidence="8">The sequence shown here is derived from an EMBL/GenBank/DDBJ whole genome shotgun (WGS) entry which is preliminary data.</text>
</comment>
<dbReference type="Pfam" id="PF00067">
    <property type="entry name" value="p450"/>
    <property type="match status" value="1"/>
</dbReference>
<dbReference type="AlphaFoldDB" id="A0AAE0P0D1"/>
<keyword evidence="3 6" id="KW-0349">Heme</keyword>
<dbReference type="EMBL" id="JAULSW010000002">
    <property type="protein sequence ID" value="KAK3391049.1"/>
    <property type="molecule type" value="Genomic_DNA"/>
</dbReference>
<name>A0AAE0P0D1_9PEZI</name>
<evidence type="ECO:0000256" key="1">
    <source>
        <dbReference type="ARBA" id="ARBA00001971"/>
    </source>
</evidence>
<feature type="transmembrane region" description="Helical" evidence="7">
    <location>
        <begin position="20"/>
        <end position="41"/>
    </location>
</feature>
<evidence type="ECO:0000256" key="2">
    <source>
        <dbReference type="ARBA" id="ARBA00010617"/>
    </source>
</evidence>
<evidence type="ECO:0000313" key="8">
    <source>
        <dbReference type="EMBL" id="KAK3391049.1"/>
    </source>
</evidence>
<gene>
    <name evidence="8" type="ORF">B0H63DRAFT_493155</name>
</gene>
<dbReference type="Proteomes" id="UP001285441">
    <property type="component" value="Unassembled WGS sequence"/>
</dbReference>
<keyword evidence="7" id="KW-0812">Transmembrane</keyword>
<evidence type="ECO:0000256" key="6">
    <source>
        <dbReference type="PIRSR" id="PIRSR602401-1"/>
    </source>
</evidence>
<accession>A0AAE0P0D1</accession>
<keyword evidence="7" id="KW-1133">Transmembrane helix</keyword>
<keyword evidence="7" id="KW-0472">Membrane</keyword>
<dbReference type="CDD" id="cd11060">
    <property type="entry name" value="CYP57A1-like"/>
    <property type="match status" value="1"/>
</dbReference>
<dbReference type="PRINTS" id="PR00385">
    <property type="entry name" value="P450"/>
</dbReference>
<evidence type="ECO:0000256" key="7">
    <source>
        <dbReference type="SAM" id="Phobius"/>
    </source>
</evidence>
<dbReference type="SUPFAM" id="SSF48264">
    <property type="entry name" value="Cytochrome P450"/>
    <property type="match status" value="1"/>
</dbReference>
<feature type="binding site" description="axial binding residue" evidence="6">
    <location>
        <position position="419"/>
    </location>
    <ligand>
        <name>heme</name>
        <dbReference type="ChEBI" id="CHEBI:30413"/>
    </ligand>
    <ligandPart>
        <name>Fe</name>
        <dbReference type="ChEBI" id="CHEBI:18248"/>
    </ligandPart>
</feature>
<reference evidence="8" key="2">
    <citation type="submission" date="2023-06" db="EMBL/GenBank/DDBJ databases">
        <authorList>
            <consortium name="Lawrence Berkeley National Laboratory"/>
            <person name="Haridas S."/>
            <person name="Hensen N."/>
            <person name="Bonometti L."/>
            <person name="Westerberg I."/>
            <person name="Brannstrom I.O."/>
            <person name="Guillou S."/>
            <person name="Cros-Aarteil S."/>
            <person name="Calhoun S."/>
            <person name="Kuo A."/>
            <person name="Mondo S."/>
            <person name="Pangilinan J."/>
            <person name="Riley R."/>
            <person name="LaButti K."/>
            <person name="Andreopoulos B."/>
            <person name="Lipzen A."/>
            <person name="Chen C."/>
            <person name="Yanf M."/>
            <person name="Daum C."/>
            <person name="Ng V."/>
            <person name="Clum A."/>
            <person name="Steindorff A."/>
            <person name="Ohm R."/>
            <person name="Martin F."/>
            <person name="Silar P."/>
            <person name="Natvig D."/>
            <person name="Lalanne C."/>
            <person name="Gautier V."/>
            <person name="Ament-velasquez S.L."/>
            <person name="Kruys A."/>
            <person name="Hutchinson M.I."/>
            <person name="Powell A.J."/>
            <person name="Barry K."/>
            <person name="Miller A.N."/>
            <person name="Grigoriev I.V."/>
            <person name="Debuchy R."/>
            <person name="Gladieux P."/>
            <person name="Thoren M.H."/>
            <person name="Johannesson H."/>
        </authorList>
    </citation>
    <scope>NUCLEOTIDE SEQUENCE</scope>
    <source>
        <strain evidence="8">CBS 232.78</strain>
    </source>
</reference>
<dbReference type="PANTHER" id="PTHR24305">
    <property type="entry name" value="CYTOCHROME P450"/>
    <property type="match status" value="1"/>
</dbReference>
<dbReference type="InterPro" id="IPR002401">
    <property type="entry name" value="Cyt_P450_E_grp-I"/>
</dbReference>
<dbReference type="Gene3D" id="1.10.630.10">
    <property type="entry name" value="Cytochrome P450"/>
    <property type="match status" value="1"/>
</dbReference>
<dbReference type="InterPro" id="IPR036396">
    <property type="entry name" value="Cyt_P450_sf"/>
</dbReference>
<dbReference type="PRINTS" id="PR00463">
    <property type="entry name" value="EP450I"/>
</dbReference>
<keyword evidence="5 6" id="KW-0408">Iron</keyword>
<dbReference type="InterPro" id="IPR050121">
    <property type="entry name" value="Cytochrome_P450_monoxygenase"/>
</dbReference>
<dbReference type="PANTHER" id="PTHR24305:SF232">
    <property type="entry name" value="P450, PUTATIVE (EUROFUNG)-RELATED"/>
    <property type="match status" value="1"/>
</dbReference>
<evidence type="ECO:0000256" key="3">
    <source>
        <dbReference type="ARBA" id="ARBA00022617"/>
    </source>
</evidence>
<dbReference type="GO" id="GO:0004497">
    <property type="term" value="F:monooxygenase activity"/>
    <property type="evidence" value="ECO:0007669"/>
    <property type="project" value="InterPro"/>
</dbReference>
<protein>
    <submittedName>
        <fullName evidence="8">Benzoate 4-monooxygenase cytochrome P450</fullName>
    </submittedName>
</protein>
<dbReference type="GO" id="GO:0016705">
    <property type="term" value="F:oxidoreductase activity, acting on paired donors, with incorporation or reduction of molecular oxygen"/>
    <property type="evidence" value="ECO:0007669"/>
    <property type="project" value="InterPro"/>
</dbReference>
<sequence length="475" mass="53532">MAKVQAAFENCPPSWRHWGLLGLSSAQIAGLLAVALLTLCISRRYLSSISDIPGPFAASFTRIWHIQRILKGDQSLELVRLHDKHGHFVRIAPNEVSVSHPDAVKKILAAPLHKGSWYKVVAFPDGRFQNPMSSANPPIKNELSRHLAQAYTLPNLLQSEVVMGQTMELLFDWLDKFAASGKPIDLDKFFTYTTSDVIGETIFSNYASIAGFFRWFHVFFLSNRFVTWLGVTPWGHLIDTAMGAIKERQANPDARFDALAHWLKMLKDNPHRMELHEINSACFNAIAVGNETVSTALQTFVYYMIRHPNAWQRARAEVDAARVTACGGRVVSFADAQNLPFLQACIKEALRVFGPASMGLQRVAGEGGTMVSVNVWVIHHSKEIWGEDAREFNPDRWLSEDAASLEKYFVPWGLGYASCPGQNIAKIELSKICATLVRDCDIRQVDPKQEWTWKAFFTVVPENWPCYVEKRREKA</sequence>
<organism evidence="8 9">
    <name type="scientific">Podospora didyma</name>
    <dbReference type="NCBI Taxonomy" id="330526"/>
    <lineage>
        <taxon>Eukaryota</taxon>
        <taxon>Fungi</taxon>
        <taxon>Dikarya</taxon>
        <taxon>Ascomycota</taxon>
        <taxon>Pezizomycotina</taxon>
        <taxon>Sordariomycetes</taxon>
        <taxon>Sordariomycetidae</taxon>
        <taxon>Sordariales</taxon>
        <taxon>Podosporaceae</taxon>
        <taxon>Podospora</taxon>
    </lineage>
</organism>
<dbReference type="GO" id="GO:0020037">
    <property type="term" value="F:heme binding"/>
    <property type="evidence" value="ECO:0007669"/>
    <property type="project" value="InterPro"/>
</dbReference>
<reference evidence="8" key="1">
    <citation type="journal article" date="2023" name="Mol. Phylogenet. Evol.">
        <title>Genome-scale phylogeny and comparative genomics of the fungal order Sordariales.</title>
        <authorList>
            <person name="Hensen N."/>
            <person name="Bonometti L."/>
            <person name="Westerberg I."/>
            <person name="Brannstrom I.O."/>
            <person name="Guillou S."/>
            <person name="Cros-Aarteil S."/>
            <person name="Calhoun S."/>
            <person name="Haridas S."/>
            <person name="Kuo A."/>
            <person name="Mondo S."/>
            <person name="Pangilinan J."/>
            <person name="Riley R."/>
            <person name="LaButti K."/>
            <person name="Andreopoulos B."/>
            <person name="Lipzen A."/>
            <person name="Chen C."/>
            <person name="Yan M."/>
            <person name="Daum C."/>
            <person name="Ng V."/>
            <person name="Clum A."/>
            <person name="Steindorff A."/>
            <person name="Ohm R.A."/>
            <person name="Martin F."/>
            <person name="Silar P."/>
            <person name="Natvig D.O."/>
            <person name="Lalanne C."/>
            <person name="Gautier V."/>
            <person name="Ament-Velasquez S.L."/>
            <person name="Kruys A."/>
            <person name="Hutchinson M.I."/>
            <person name="Powell A.J."/>
            <person name="Barry K."/>
            <person name="Miller A.N."/>
            <person name="Grigoriev I.V."/>
            <person name="Debuchy R."/>
            <person name="Gladieux P."/>
            <person name="Hiltunen Thoren M."/>
            <person name="Johannesson H."/>
        </authorList>
    </citation>
    <scope>NUCLEOTIDE SEQUENCE</scope>
    <source>
        <strain evidence="8">CBS 232.78</strain>
    </source>
</reference>
<keyword evidence="9" id="KW-1185">Reference proteome</keyword>
<evidence type="ECO:0000256" key="5">
    <source>
        <dbReference type="ARBA" id="ARBA00023004"/>
    </source>
</evidence>
<comment type="similarity">
    <text evidence="2">Belongs to the cytochrome P450 family.</text>
</comment>
<evidence type="ECO:0000313" key="9">
    <source>
        <dbReference type="Proteomes" id="UP001285441"/>
    </source>
</evidence>
<comment type="cofactor">
    <cofactor evidence="1 6">
        <name>heme</name>
        <dbReference type="ChEBI" id="CHEBI:30413"/>
    </cofactor>
</comment>
<keyword evidence="4 6" id="KW-0479">Metal-binding</keyword>
<evidence type="ECO:0000256" key="4">
    <source>
        <dbReference type="ARBA" id="ARBA00022723"/>
    </source>
</evidence>